<protein>
    <recommendedName>
        <fullName evidence="4">threonine-phosphate decarboxylase</fullName>
        <ecNumber evidence="4">4.1.1.81</ecNumber>
    </recommendedName>
    <alternativeName>
        <fullName evidence="8">L-threonine-O-3-phosphate decarboxylase</fullName>
    </alternativeName>
</protein>
<dbReference type="OrthoDB" id="9813612at2"/>
<accession>A0A1G7I487</accession>
<dbReference type="Pfam" id="PF00155">
    <property type="entry name" value="Aminotran_1_2"/>
    <property type="match status" value="1"/>
</dbReference>
<keyword evidence="12" id="KW-1185">Reference proteome</keyword>
<name>A0A1G7I487_9FIRM</name>
<dbReference type="PROSITE" id="PS00105">
    <property type="entry name" value="AA_TRANSFER_CLASS_1"/>
    <property type="match status" value="1"/>
</dbReference>
<dbReference type="UniPathway" id="UPA00148"/>
<dbReference type="InterPro" id="IPR004839">
    <property type="entry name" value="Aminotransferase_I/II_large"/>
</dbReference>
<comment type="pathway">
    <text evidence="3">Cofactor biosynthesis; adenosylcobalamin biosynthesis.</text>
</comment>
<dbReference type="InterPro" id="IPR015422">
    <property type="entry name" value="PyrdxlP-dep_Trfase_small"/>
</dbReference>
<reference evidence="12" key="1">
    <citation type="submission" date="2016-10" db="EMBL/GenBank/DDBJ databases">
        <authorList>
            <person name="Varghese N."/>
            <person name="Submissions S."/>
        </authorList>
    </citation>
    <scope>NUCLEOTIDE SEQUENCE [LARGE SCALE GENOMIC DNA]</scope>
    <source>
        <strain evidence="12">DSM 23256</strain>
    </source>
</reference>
<feature type="domain" description="Aminotransferase class I/classII large" evidence="10">
    <location>
        <begin position="27"/>
        <end position="356"/>
    </location>
</feature>
<dbReference type="EC" id="4.1.1.81" evidence="4"/>
<keyword evidence="5" id="KW-0169">Cobalamin biosynthesis</keyword>
<evidence type="ECO:0000256" key="5">
    <source>
        <dbReference type="ARBA" id="ARBA00022573"/>
    </source>
</evidence>
<evidence type="ECO:0000256" key="8">
    <source>
        <dbReference type="ARBA" id="ARBA00029996"/>
    </source>
</evidence>
<evidence type="ECO:0000256" key="3">
    <source>
        <dbReference type="ARBA" id="ARBA00004953"/>
    </source>
</evidence>
<dbReference type="GO" id="GO:0009236">
    <property type="term" value="P:cobalamin biosynthetic process"/>
    <property type="evidence" value="ECO:0007669"/>
    <property type="project" value="UniProtKB-UniPathway"/>
</dbReference>
<evidence type="ECO:0000256" key="1">
    <source>
        <dbReference type="ARBA" id="ARBA00001933"/>
    </source>
</evidence>
<dbReference type="AlphaFoldDB" id="A0A1G7I487"/>
<dbReference type="Gene3D" id="3.40.640.10">
    <property type="entry name" value="Type I PLP-dependent aspartate aminotransferase-like (Major domain)"/>
    <property type="match status" value="1"/>
</dbReference>
<evidence type="ECO:0000259" key="10">
    <source>
        <dbReference type="Pfam" id="PF00155"/>
    </source>
</evidence>
<evidence type="ECO:0000256" key="2">
    <source>
        <dbReference type="ARBA" id="ARBA00003444"/>
    </source>
</evidence>
<evidence type="ECO:0000256" key="7">
    <source>
        <dbReference type="ARBA" id="ARBA00023239"/>
    </source>
</evidence>
<dbReference type="STRING" id="1123285.SAMN05660235_00336"/>
<dbReference type="GO" id="GO:0048472">
    <property type="term" value="F:threonine-phosphate decarboxylase activity"/>
    <property type="evidence" value="ECO:0007669"/>
    <property type="project" value="UniProtKB-EC"/>
</dbReference>
<evidence type="ECO:0000256" key="9">
    <source>
        <dbReference type="ARBA" id="ARBA00048531"/>
    </source>
</evidence>
<dbReference type="InterPro" id="IPR005860">
    <property type="entry name" value="CobD"/>
</dbReference>
<dbReference type="InterPro" id="IPR015424">
    <property type="entry name" value="PyrdxlP-dep_Trfase"/>
</dbReference>
<dbReference type="PANTHER" id="PTHR42885">
    <property type="entry name" value="HISTIDINOL-PHOSPHATE AMINOTRANSFERASE-RELATED"/>
    <property type="match status" value="1"/>
</dbReference>
<dbReference type="EMBL" id="FNBU01000002">
    <property type="protein sequence ID" value="SDF07542.1"/>
    <property type="molecule type" value="Genomic_DNA"/>
</dbReference>
<dbReference type="RefSeq" id="WP_093687495.1">
    <property type="nucleotide sequence ID" value="NZ_FNBU01000002.1"/>
</dbReference>
<dbReference type="InterPro" id="IPR015421">
    <property type="entry name" value="PyrdxlP-dep_Trfase_major"/>
</dbReference>
<proteinExistence type="predicted"/>
<gene>
    <name evidence="11" type="ORF">SAMN05660235_00336</name>
</gene>
<dbReference type="PANTHER" id="PTHR42885:SF1">
    <property type="entry name" value="THREONINE-PHOSPHATE DECARBOXYLASE"/>
    <property type="match status" value="1"/>
</dbReference>
<keyword evidence="6" id="KW-0663">Pyridoxal phosphate</keyword>
<keyword evidence="7" id="KW-0456">Lyase</keyword>
<organism evidence="11 12">
    <name type="scientific">Sporolituus thermophilus DSM 23256</name>
    <dbReference type="NCBI Taxonomy" id="1123285"/>
    <lineage>
        <taxon>Bacteria</taxon>
        <taxon>Bacillati</taxon>
        <taxon>Bacillota</taxon>
        <taxon>Negativicutes</taxon>
        <taxon>Selenomonadales</taxon>
        <taxon>Sporomusaceae</taxon>
        <taxon>Sporolituus</taxon>
    </lineage>
</organism>
<dbReference type="SUPFAM" id="SSF53383">
    <property type="entry name" value="PLP-dependent transferases"/>
    <property type="match status" value="1"/>
</dbReference>
<dbReference type="Proteomes" id="UP000243333">
    <property type="component" value="Unassembled WGS sequence"/>
</dbReference>
<comment type="function">
    <text evidence="2">Decarboxylates L-threonine-O-3-phosphate to yield (R)-1-amino-2-propanol O-2-phosphate, the precursor for the linkage between the nucleotide loop and the corrin ring in cobalamin.</text>
</comment>
<evidence type="ECO:0000256" key="6">
    <source>
        <dbReference type="ARBA" id="ARBA00022898"/>
    </source>
</evidence>
<comment type="cofactor">
    <cofactor evidence="1">
        <name>pyridoxal 5'-phosphate</name>
        <dbReference type="ChEBI" id="CHEBI:597326"/>
    </cofactor>
</comment>
<dbReference type="NCBIfam" id="TIGR01140">
    <property type="entry name" value="L_thr_O3P_dcar"/>
    <property type="match status" value="1"/>
</dbReference>
<comment type="catalytic activity">
    <reaction evidence="9">
        <text>O-phospho-L-threonine + H(+) = (R)-1-aminopropan-2-yl phosphate + CO2</text>
        <dbReference type="Rhea" id="RHEA:11492"/>
        <dbReference type="ChEBI" id="CHEBI:15378"/>
        <dbReference type="ChEBI" id="CHEBI:16526"/>
        <dbReference type="ChEBI" id="CHEBI:58563"/>
        <dbReference type="ChEBI" id="CHEBI:58675"/>
        <dbReference type="EC" id="4.1.1.81"/>
    </reaction>
</comment>
<dbReference type="GO" id="GO:0030170">
    <property type="term" value="F:pyridoxal phosphate binding"/>
    <property type="evidence" value="ECO:0007669"/>
    <property type="project" value="InterPro"/>
</dbReference>
<sequence>MAQESIYEHGGNIYAAARLMGKNAEQFLDFSANINPFGLPVSVRRCLLDSIDDVVNYPDAEAWALKEAIGRHYGVSVDQITVGNGAVELLYVLCHALRPQQVMVAAPTFSEYERAARAAKAVIRYMPLAPDNGFTLPVERIIAALPFIDMVFVGNPNNPTGTVLTAGELEPLLYAAAKNDVTVVVDESFIDFLFDDERYTCRTLLARYPNLVVLHSLTKFYAIPGLRLGFALAAPRLAAIMHAGKDPWNVNALAQAAGVAALQDKEYRNKSRQYVAGAKKALYDGLAQIPGLKPFPPAANFVFIDVAGTGMTAAALRKAMMEEHVLIRDCSNYPGLTPYYVRVAVKKEEDNKKLLRILAAVCGGQND</sequence>
<evidence type="ECO:0000313" key="11">
    <source>
        <dbReference type="EMBL" id="SDF07542.1"/>
    </source>
</evidence>
<dbReference type="Gene3D" id="3.90.1150.10">
    <property type="entry name" value="Aspartate Aminotransferase, domain 1"/>
    <property type="match status" value="1"/>
</dbReference>
<dbReference type="CDD" id="cd00609">
    <property type="entry name" value="AAT_like"/>
    <property type="match status" value="1"/>
</dbReference>
<evidence type="ECO:0000313" key="12">
    <source>
        <dbReference type="Proteomes" id="UP000243333"/>
    </source>
</evidence>
<evidence type="ECO:0000256" key="4">
    <source>
        <dbReference type="ARBA" id="ARBA00012285"/>
    </source>
</evidence>
<dbReference type="InterPro" id="IPR004838">
    <property type="entry name" value="NHTrfase_class1_PyrdxlP-BS"/>
</dbReference>